<dbReference type="GO" id="GO:0005730">
    <property type="term" value="C:nucleolus"/>
    <property type="evidence" value="ECO:0007669"/>
    <property type="project" value="TreeGrafter"/>
</dbReference>
<dbReference type="Pfam" id="PF22600">
    <property type="entry name" value="MTPAP-like_central"/>
    <property type="match status" value="1"/>
</dbReference>
<dbReference type="GO" id="GO:0031499">
    <property type="term" value="C:TRAMP complex"/>
    <property type="evidence" value="ECO:0007669"/>
    <property type="project" value="TreeGrafter"/>
</dbReference>
<dbReference type="EMBL" id="BDSP01000213">
    <property type="protein sequence ID" value="GAX24721.1"/>
    <property type="molecule type" value="Genomic_DNA"/>
</dbReference>
<sequence>MTTQSQQQQQQQRAEEELKGFRAWLQSLSWEHLRDASSIAYPCHPQTRKRHHELDLLQEMLDLQPPPPTPIHAKAIPYRPMAASYSCTDGRNQDELRFRGRFRRPSWFQWEQQQESARNKRSGVTRYHVYQKRFVQPDGAVYTLGCTERQCRADEELLRLCVFVEPIAESTTYIQLDGKFDPSRILQILHIVSRGGFASIPPPKSNTQSPWLDPTQRWFSLPMFLASRLELALWKSYRENKLPHISCWPRTLKQELTAAEIFNIVATVATQFLKQHLQSTHEQISTLMDSVLWKALVDGPGILQWNVHFGSLSEDSLLDSLIRQPLVAPFDSNVLNEFRQAAKEALYQEFLNATERSLIMDASADSKPNKNKSVTKKTKRRNKKKLSATTSSVVSPSVVTDDLSSPNSDDSLVSQNEGKDETLEEFLFASTFDYPDNGTSARDRNKNIVTALGILDSVLDNVFSKAGLEPGIETFEEGEEDLLRLPVATAGDDNAKSGDGDERLQVNITVDEPAIPSNTGSVTSIPEGSSLSHFPANPSEEFLSGSYQRFDPSGITVGLSEREVDEWSKQSGYVDRNESILEEFFQSQKHAASENGQIEASSTAASLASSCNDEHLEVSFSKDFATEESHPFDKTTIKEIVQETIYEDVTEKVTHGNSDDDAEFFVPLQESEPLLSQDSPFEQDVAETGGTDDESLSPPSTPSPRLSPILITLSDISRMQKESAEVSTLEDSSKICARSVSSAVVQSVSAKERMLGLPKVTSSRSIDGSRNSAFHEFEKRSIQNEIAPLSPSLWRTRQTFANTKRARDDQDIRIKGHHRKSVDVLSTYRNAVARPLTARDDHDIEPLRTGHKSTPYKSVLPKAPARSVSYSKMNDAFRSPYNHLQIEAGWWKAKQTKKTGARSETSLDIQDDYQNWPDLRQSLERDDGDNNTKDGSTTITSALSNKDAEDVSALREERDAYRDMCLTLGAEVAKLKNVLAAQKSLFTPKPTPATGPFGLTSGPFDPQLVGSHVFGRMPFARSHTAMSDAGFRADYDSIASEDEAAARVAYAASVATHVDSDASIDRTATNITRIAIAVPPLARYGAEPSYFLGMRSRLTNDMLRFLQATDSHLKKQEPIKAAAIERMTRLVNTMWPRAQVKLYGSNVTGLSLPTSDIDFVICLPAVHKKAVAVAPGVLEGRNAINESSQKLLARTLKGESWIDPRSMKLIERTVVPVIKVSTKDTKARSLQLDITFDSPGHHGIEAIQMVTQIMDELPVMRPLLLILKQFLSNRGLLTAYTGGLSAYGLFLMVARYLQEQESWGDCGSLLMGFLDFYGNNFDPRSTGISVKNRQYFSRLSAVMGPAPQSVPTNETAWRPIGANHLPTTQFFRRYSFSDKGNIDAHRGANPSVIVQSATPIPVTAKNNHHRKPPTQPNNEIDHSAMPYTLDPLLIEDPLNESNNVGRNAFRIFSVLRAFSDAHRALLASLEWDLHSNVEFQDDSEYPLLKFLLQNEDVVFNDIGR</sequence>
<dbReference type="Gene3D" id="1.10.1410.10">
    <property type="match status" value="2"/>
</dbReference>
<keyword evidence="7" id="KW-1185">Reference proteome</keyword>
<feature type="region of interest" description="Disordered" evidence="3">
    <location>
        <begin position="362"/>
        <end position="418"/>
    </location>
</feature>
<feature type="compositionally biased region" description="Polar residues" evidence="3">
    <location>
        <begin position="933"/>
        <end position="944"/>
    </location>
</feature>
<dbReference type="GO" id="GO:1990817">
    <property type="term" value="F:poly(A) RNA polymerase activity"/>
    <property type="evidence" value="ECO:0007669"/>
    <property type="project" value="InterPro"/>
</dbReference>
<evidence type="ECO:0008006" key="8">
    <source>
        <dbReference type="Google" id="ProtNLM"/>
    </source>
</evidence>
<dbReference type="PANTHER" id="PTHR23092:SF15">
    <property type="entry name" value="INACTIVE NON-CANONICAL POLY(A) RNA POLYMERASE PROTEIN TRF4-2-RELATED"/>
    <property type="match status" value="1"/>
</dbReference>
<feature type="region of interest" description="Disordered" evidence="3">
    <location>
        <begin position="920"/>
        <end position="948"/>
    </location>
</feature>
<evidence type="ECO:0000313" key="6">
    <source>
        <dbReference type="EMBL" id="GAX24721.1"/>
    </source>
</evidence>
<dbReference type="InParanoid" id="A0A1Z5KF72"/>
<feature type="compositionally biased region" description="Basic residues" evidence="3">
    <location>
        <begin position="369"/>
        <end position="386"/>
    </location>
</feature>
<feature type="domain" description="Poly(A) RNA polymerase mitochondrial-like central palm" evidence="5">
    <location>
        <begin position="1102"/>
        <end position="1238"/>
    </location>
</feature>
<evidence type="ECO:0000256" key="2">
    <source>
        <dbReference type="ARBA" id="ARBA00022842"/>
    </source>
</evidence>
<dbReference type="InterPro" id="IPR054708">
    <property type="entry name" value="MTPAP-like_central"/>
</dbReference>
<dbReference type="GO" id="GO:0043634">
    <property type="term" value="P:polyadenylation-dependent ncRNA catabolic process"/>
    <property type="evidence" value="ECO:0007669"/>
    <property type="project" value="TreeGrafter"/>
</dbReference>
<dbReference type="GO" id="GO:0031123">
    <property type="term" value="P:RNA 3'-end processing"/>
    <property type="evidence" value="ECO:0007669"/>
    <property type="project" value="TreeGrafter"/>
</dbReference>
<reference evidence="6 7" key="1">
    <citation type="journal article" date="2015" name="Plant Cell">
        <title>Oil accumulation by the oleaginous diatom Fistulifera solaris as revealed by the genome and transcriptome.</title>
        <authorList>
            <person name="Tanaka T."/>
            <person name="Maeda Y."/>
            <person name="Veluchamy A."/>
            <person name="Tanaka M."/>
            <person name="Abida H."/>
            <person name="Marechal E."/>
            <person name="Bowler C."/>
            <person name="Muto M."/>
            <person name="Sunaga Y."/>
            <person name="Tanaka M."/>
            <person name="Yoshino T."/>
            <person name="Taniguchi T."/>
            <person name="Fukuda Y."/>
            <person name="Nemoto M."/>
            <person name="Matsumoto M."/>
            <person name="Wong P.S."/>
            <person name="Aburatani S."/>
            <person name="Fujibuchi W."/>
        </authorList>
    </citation>
    <scope>NUCLEOTIDE SEQUENCE [LARGE SCALE GENOMIC DNA]</scope>
    <source>
        <strain evidence="6 7">JPCC DA0580</strain>
    </source>
</reference>
<dbReference type="GO" id="GO:0046872">
    <property type="term" value="F:metal ion binding"/>
    <property type="evidence" value="ECO:0007669"/>
    <property type="project" value="UniProtKB-KW"/>
</dbReference>
<protein>
    <recommendedName>
        <fullName evidence="8">Polymerase nucleotidyl transferase domain-containing protein</fullName>
    </recommendedName>
</protein>
<dbReference type="InterPro" id="IPR043519">
    <property type="entry name" value="NT_sf"/>
</dbReference>
<feature type="compositionally biased region" description="Basic and acidic residues" evidence="3">
    <location>
        <begin position="921"/>
        <end position="932"/>
    </location>
</feature>
<feature type="compositionally biased region" description="Low complexity" evidence="3">
    <location>
        <begin position="387"/>
        <end position="414"/>
    </location>
</feature>
<dbReference type="CDD" id="cd05402">
    <property type="entry name" value="NT_PAP_TUTase"/>
    <property type="match status" value="1"/>
</dbReference>
<dbReference type="Gene3D" id="3.30.460.10">
    <property type="entry name" value="Beta Polymerase, domain 2"/>
    <property type="match status" value="1"/>
</dbReference>
<evidence type="ECO:0000313" key="7">
    <source>
        <dbReference type="Proteomes" id="UP000198406"/>
    </source>
</evidence>
<organism evidence="6 7">
    <name type="scientific">Fistulifera solaris</name>
    <name type="common">Oleaginous diatom</name>
    <dbReference type="NCBI Taxonomy" id="1519565"/>
    <lineage>
        <taxon>Eukaryota</taxon>
        <taxon>Sar</taxon>
        <taxon>Stramenopiles</taxon>
        <taxon>Ochrophyta</taxon>
        <taxon>Bacillariophyta</taxon>
        <taxon>Bacillariophyceae</taxon>
        <taxon>Bacillariophycidae</taxon>
        <taxon>Naviculales</taxon>
        <taxon>Naviculaceae</taxon>
        <taxon>Fistulifera</taxon>
    </lineage>
</organism>
<evidence type="ECO:0000259" key="4">
    <source>
        <dbReference type="Pfam" id="PF03828"/>
    </source>
</evidence>
<evidence type="ECO:0000256" key="1">
    <source>
        <dbReference type="ARBA" id="ARBA00022723"/>
    </source>
</evidence>
<dbReference type="SUPFAM" id="SSF81631">
    <property type="entry name" value="PAP/OAS1 substrate-binding domain"/>
    <property type="match status" value="1"/>
</dbReference>
<feature type="region of interest" description="Disordered" evidence="3">
    <location>
        <begin position="683"/>
        <end position="707"/>
    </location>
</feature>
<dbReference type="GO" id="GO:0003729">
    <property type="term" value="F:mRNA binding"/>
    <property type="evidence" value="ECO:0007669"/>
    <property type="project" value="TreeGrafter"/>
</dbReference>
<comment type="caution">
    <text evidence="6">The sequence shown here is derived from an EMBL/GenBank/DDBJ whole genome shotgun (WGS) entry which is preliminary data.</text>
</comment>
<dbReference type="InterPro" id="IPR045862">
    <property type="entry name" value="Trf4-like"/>
</dbReference>
<evidence type="ECO:0000256" key="3">
    <source>
        <dbReference type="SAM" id="MobiDB-lite"/>
    </source>
</evidence>
<evidence type="ECO:0000259" key="5">
    <source>
        <dbReference type="Pfam" id="PF22600"/>
    </source>
</evidence>
<keyword evidence="2" id="KW-0460">Magnesium</keyword>
<feature type="domain" description="PAP-associated" evidence="4">
    <location>
        <begin position="1307"/>
        <end position="1339"/>
    </location>
</feature>
<dbReference type="InterPro" id="IPR002058">
    <property type="entry name" value="PAP_assoc"/>
</dbReference>
<dbReference type="PANTHER" id="PTHR23092">
    <property type="entry name" value="POLY(A) RNA POLYMERASE"/>
    <property type="match status" value="1"/>
</dbReference>
<dbReference type="Proteomes" id="UP000198406">
    <property type="component" value="Unassembled WGS sequence"/>
</dbReference>
<name>A0A1Z5KF72_FISSO</name>
<keyword evidence="1" id="KW-0479">Metal-binding</keyword>
<accession>A0A1Z5KF72</accession>
<feature type="region of interest" description="Disordered" evidence="3">
    <location>
        <begin position="1403"/>
        <end position="1422"/>
    </location>
</feature>
<dbReference type="OrthoDB" id="273917at2759"/>
<dbReference type="SUPFAM" id="SSF81301">
    <property type="entry name" value="Nucleotidyltransferase"/>
    <property type="match status" value="1"/>
</dbReference>
<gene>
    <name evidence="6" type="ORF">FisN_4Hh279</name>
</gene>
<proteinExistence type="predicted"/>
<dbReference type="Pfam" id="PF03828">
    <property type="entry name" value="PAP_assoc"/>
    <property type="match status" value="1"/>
</dbReference>